<feature type="region of interest" description="Disordered" evidence="1">
    <location>
        <begin position="85"/>
        <end position="142"/>
    </location>
</feature>
<evidence type="ECO:0000313" key="2">
    <source>
        <dbReference type="EnsemblPlants" id="LPERR10G05290.3"/>
    </source>
</evidence>
<dbReference type="AlphaFoldDB" id="A0A0D9XJ14"/>
<reference evidence="2" key="3">
    <citation type="submission" date="2015-04" db="UniProtKB">
        <authorList>
            <consortium name="EnsemblPlants"/>
        </authorList>
    </citation>
    <scope>IDENTIFICATION</scope>
</reference>
<dbReference type="HOGENOM" id="CLU_2041414_0_0_1"/>
<sequence length="142" mass="15695">MSSSLHKLQAPLFPCGDNGSSLHKQFCVLPCPRSWHDKRGVEVRAVRPGSHPCANQGADRRDEHLLSRRLAGGRLDLQPQRRRCSWWDRPTRQRRPSTPGSWRGSSLPASRAGSGSSSHPSTSPRSCRRRPAASSPSPRTAN</sequence>
<evidence type="ECO:0000313" key="3">
    <source>
        <dbReference type="Proteomes" id="UP000032180"/>
    </source>
</evidence>
<keyword evidence="3" id="KW-1185">Reference proteome</keyword>
<protein>
    <submittedName>
        <fullName evidence="2">Uncharacterized protein</fullName>
    </submittedName>
</protein>
<dbReference type="Proteomes" id="UP000032180">
    <property type="component" value="Chromosome 10"/>
</dbReference>
<accession>A0A0D9XJ14</accession>
<reference evidence="3" key="2">
    <citation type="submission" date="2013-12" db="EMBL/GenBank/DDBJ databases">
        <authorList>
            <person name="Yu Y."/>
            <person name="Lee S."/>
            <person name="de Baynast K."/>
            <person name="Wissotski M."/>
            <person name="Liu L."/>
            <person name="Talag J."/>
            <person name="Goicoechea J."/>
            <person name="Angelova A."/>
            <person name="Jetty R."/>
            <person name="Kudrna D."/>
            <person name="Golser W."/>
            <person name="Rivera L."/>
            <person name="Zhang J."/>
            <person name="Wing R."/>
        </authorList>
    </citation>
    <scope>NUCLEOTIDE SEQUENCE</scope>
</reference>
<dbReference type="Gramene" id="LPERR10G05290.3">
    <property type="protein sequence ID" value="LPERR10G05290.3"/>
    <property type="gene ID" value="LPERR10G05290"/>
</dbReference>
<name>A0A0D9XJ14_9ORYZ</name>
<reference evidence="2 3" key="1">
    <citation type="submission" date="2012-08" db="EMBL/GenBank/DDBJ databases">
        <title>Oryza genome evolution.</title>
        <authorList>
            <person name="Wing R.A."/>
        </authorList>
    </citation>
    <scope>NUCLEOTIDE SEQUENCE</scope>
</reference>
<feature type="compositionally biased region" description="Low complexity" evidence="1">
    <location>
        <begin position="132"/>
        <end position="142"/>
    </location>
</feature>
<proteinExistence type="predicted"/>
<feature type="compositionally biased region" description="Low complexity" evidence="1">
    <location>
        <begin position="103"/>
        <end position="125"/>
    </location>
</feature>
<evidence type="ECO:0000256" key="1">
    <source>
        <dbReference type="SAM" id="MobiDB-lite"/>
    </source>
</evidence>
<organism evidence="2 3">
    <name type="scientific">Leersia perrieri</name>
    <dbReference type="NCBI Taxonomy" id="77586"/>
    <lineage>
        <taxon>Eukaryota</taxon>
        <taxon>Viridiplantae</taxon>
        <taxon>Streptophyta</taxon>
        <taxon>Embryophyta</taxon>
        <taxon>Tracheophyta</taxon>
        <taxon>Spermatophyta</taxon>
        <taxon>Magnoliopsida</taxon>
        <taxon>Liliopsida</taxon>
        <taxon>Poales</taxon>
        <taxon>Poaceae</taxon>
        <taxon>BOP clade</taxon>
        <taxon>Oryzoideae</taxon>
        <taxon>Oryzeae</taxon>
        <taxon>Oryzinae</taxon>
        <taxon>Leersia</taxon>
    </lineage>
</organism>
<dbReference type="EnsemblPlants" id="LPERR10G05290.3">
    <property type="protein sequence ID" value="LPERR10G05290.3"/>
    <property type="gene ID" value="LPERR10G05290"/>
</dbReference>